<sequence length="633" mass="71385">MFANIIPLTKIPIAKPQIYTYELGDLANEIKIGQVVEAPLYYRSTFGIVAGIAPTAPTNIKYKPVTKIIDPYPIVNERDLHLAQFISDYYYAPLGLVLKQLTPELLKKKIKKLTAGLAKINLSLINQTATLPTTLTAKPEVIIGTPTERYQHYRAIIAQVLRQKQQILFLVPELILLPQTENWLQQTFSSQQITLLHSDLSKSDQLINWRQAQTAGAKIFLGTRRAVLTSFYNLGLIIVEEEQSLSYKQWEMAPRYDARTAAEKKAALYNCQLVFGASAPTVRAYFKAQKGDYKFAGKPSRLQNVNIIDMREELRSGNYSIFSDALQSALAQILTTKKQAIMFVNRRGESTFVMCRDCGHVVRCPRCQSALMEHATKILSCNHCNFKTPSPLVCPACRSPRIKGFGTGVEKVERELKKIFPAANISRLDTSITPSLKNLSQRQQEFVNGKIDILVGTQTALPLTSAKLELIAAINIDYILNFPGWQTDERAWQILRQISGRDDAGQTIIQTYNPDNKILRQLARGEFNSFYETALRARADLKYPPAAKMIKLICKSDDYDYLQKASAAVAQKLNAALAGQEIIGPLKPMPEKIRDFWQREIILKLDLNYNHAILRNILCNLSNEWSIDVDSLT</sequence>
<evidence type="ECO:0000256" key="10">
    <source>
        <dbReference type="ARBA" id="ARBA00023235"/>
    </source>
</evidence>
<comment type="similarity">
    <text evidence="11">Belongs to the helicase family. PriA subfamily.</text>
</comment>
<dbReference type="GO" id="GO:0006310">
    <property type="term" value="P:DNA recombination"/>
    <property type="evidence" value="ECO:0007669"/>
    <property type="project" value="InterPro"/>
</dbReference>
<dbReference type="PANTHER" id="PTHR30580">
    <property type="entry name" value="PRIMOSOMAL PROTEIN N"/>
    <property type="match status" value="1"/>
</dbReference>
<name>A0A2H0UZ51_9BACT</name>
<feature type="binding site" evidence="11">
    <location>
        <position position="358"/>
    </location>
    <ligand>
        <name>Zn(2+)</name>
        <dbReference type="ChEBI" id="CHEBI:29105"/>
        <label>1</label>
    </ligand>
</feature>
<dbReference type="Gene3D" id="3.40.50.300">
    <property type="entry name" value="P-loop containing nucleotide triphosphate hydrolases"/>
    <property type="match status" value="2"/>
</dbReference>
<evidence type="ECO:0000256" key="9">
    <source>
        <dbReference type="ARBA" id="ARBA00023125"/>
    </source>
</evidence>
<evidence type="ECO:0000256" key="7">
    <source>
        <dbReference type="ARBA" id="ARBA00022833"/>
    </source>
</evidence>
<dbReference type="SUPFAM" id="SSF52540">
    <property type="entry name" value="P-loop containing nucleoside triphosphate hydrolases"/>
    <property type="match status" value="2"/>
</dbReference>
<evidence type="ECO:0000256" key="8">
    <source>
        <dbReference type="ARBA" id="ARBA00022840"/>
    </source>
</evidence>
<feature type="binding site" evidence="11">
    <location>
        <position position="381"/>
    </location>
    <ligand>
        <name>Zn(2+)</name>
        <dbReference type="ChEBI" id="CHEBI:29105"/>
        <label>2</label>
    </ligand>
</feature>
<keyword evidence="9 11" id="KW-0238">DNA-binding</keyword>
<dbReference type="HAMAP" id="MF_00983">
    <property type="entry name" value="PriA"/>
    <property type="match status" value="1"/>
</dbReference>
<dbReference type="GO" id="GO:0005524">
    <property type="term" value="F:ATP binding"/>
    <property type="evidence" value="ECO:0007669"/>
    <property type="project" value="UniProtKB-UniRule"/>
</dbReference>
<dbReference type="InterPro" id="IPR027417">
    <property type="entry name" value="P-loop_NTPase"/>
</dbReference>
<accession>A0A2H0UZ51</accession>
<dbReference type="InterPro" id="IPR042115">
    <property type="entry name" value="PriA_3primeBD_sf"/>
</dbReference>
<keyword evidence="8 11" id="KW-0067">ATP-binding</keyword>
<feature type="domain" description="Primosomal protein N' 3' DNA-binding" evidence="12">
    <location>
        <begin position="11"/>
        <end position="103"/>
    </location>
</feature>
<dbReference type="Pfam" id="PF18074">
    <property type="entry name" value="PriA_C"/>
    <property type="match status" value="1"/>
</dbReference>
<keyword evidence="1 11" id="KW-0639">Primosome</keyword>
<evidence type="ECO:0000256" key="2">
    <source>
        <dbReference type="ARBA" id="ARBA00022705"/>
    </source>
</evidence>
<feature type="binding site" evidence="11">
    <location>
        <position position="397"/>
    </location>
    <ligand>
        <name>Zn(2+)</name>
        <dbReference type="ChEBI" id="CHEBI:29105"/>
        <label>1</label>
    </ligand>
</feature>
<feature type="binding site" evidence="11">
    <location>
        <position position="384"/>
    </location>
    <ligand>
        <name>Zn(2+)</name>
        <dbReference type="ChEBI" id="CHEBI:29105"/>
        <label>2</label>
    </ligand>
</feature>
<comment type="caution">
    <text evidence="11">As this protein does not have any detectable helicase domains, it probably does not have helicase activity.</text>
</comment>
<comment type="cofactor">
    <cofactor evidence="11">
        <name>Zn(2+)</name>
        <dbReference type="ChEBI" id="CHEBI:29105"/>
    </cofactor>
    <text evidence="11">Binds 2 zinc ions per subunit.</text>
</comment>
<evidence type="ECO:0000259" key="12">
    <source>
        <dbReference type="Pfam" id="PF17764"/>
    </source>
</evidence>
<protein>
    <recommendedName>
        <fullName evidence="11">Probable replication restart protein PriA</fullName>
    </recommendedName>
    <alternativeName>
        <fullName evidence="11">Putative ATP-dependent DNA helicase PriA</fullName>
    </alternativeName>
</protein>
<feature type="binding site" evidence="11">
    <location>
        <position position="394"/>
    </location>
    <ligand>
        <name>Zn(2+)</name>
        <dbReference type="ChEBI" id="CHEBI:29105"/>
        <label>1</label>
    </ligand>
</feature>
<dbReference type="Pfam" id="PF17764">
    <property type="entry name" value="PriA_3primeBD"/>
    <property type="match status" value="1"/>
</dbReference>
<dbReference type="NCBIfam" id="TIGR00595">
    <property type="entry name" value="priA"/>
    <property type="match status" value="1"/>
</dbReference>
<evidence type="ECO:0000256" key="5">
    <source>
        <dbReference type="ARBA" id="ARBA00022801"/>
    </source>
</evidence>
<evidence type="ECO:0000256" key="11">
    <source>
        <dbReference type="HAMAP-Rule" id="MF_00983"/>
    </source>
</evidence>
<keyword evidence="4 11" id="KW-0547">Nucleotide-binding</keyword>
<evidence type="ECO:0000259" key="13">
    <source>
        <dbReference type="Pfam" id="PF18074"/>
    </source>
</evidence>
<keyword evidence="6" id="KW-0347">Helicase</keyword>
<keyword evidence="3 11" id="KW-0479">Metal-binding</keyword>
<feature type="domain" description="Primosomal protein N C-terminal" evidence="13">
    <location>
        <begin position="547"/>
        <end position="630"/>
    </location>
</feature>
<feature type="binding site" evidence="11">
    <location>
        <position position="364"/>
    </location>
    <ligand>
        <name>Zn(2+)</name>
        <dbReference type="ChEBI" id="CHEBI:29105"/>
        <label>2</label>
    </ligand>
</feature>
<evidence type="ECO:0000256" key="6">
    <source>
        <dbReference type="ARBA" id="ARBA00022806"/>
    </source>
</evidence>
<evidence type="ECO:0000313" key="14">
    <source>
        <dbReference type="EMBL" id="PIR92113.1"/>
    </source>
</evidence>
<organism evidence="14 15">
    <name type="scientific">Candidatus Falkowbacteria bacterium CG10_big_fil_rev_8_21_14_0_10_44_15</name>
    <dbReference type="NCBI Taxonomy" id="1974569"/>
    <lineage>
        <taxon>Bacteria</taxon>
        <taxon>Candidatus Falkowiibacteriota</taxon>
    </lineage>
</organism>
<feature type="binding site" evidence="11">
    <location>
        <position position="355"/>
    </location>
    <ligand>
        <name>Zn(2+)</name>
        <dbReference type="ChEBI" id="CHEBI:29105"/>
        <label>1</label>
    </ligand>
</feature>
<comment type="function">
    <text evidence="11">Initiates the restart of stalled replication forks, which reloads the replicative helicase on sites other than the origin of replication. Recognizes and binds to abandoned replication forks and remodels them to uncover a helicase loading site. Promotes assembly of the primosome at these replication forks.</text>
</comment>
<evidence type="ECO:0000313" key="15">
    <source>
        <dbReference type="Proteomes" id="UP000228510"/>
    </source>
</evidence>
<evidence type="ECO:0000256" key="3">
    <source>
        <dbReference type="ARBA" id="ARBA00022723"/>
    </source>
</evidence>
<proteinExistence type="inferred from homology"/>
<keyword evidence="10" id="KW-0413">Isomerase</keyword>
<comment type="caution">
    <text evidence="14">The sequence shown here is derived from an EMBL/GenBank/DDBJ whole genome shotgun (WGS) entry which is preliminary data.</text>
</comment>
<keyword evidence="7 11" id="KW-0862">Zinc</keyword>
<keyword evidence="5" id="KW-0378">Hydrolase</keyword>
<dbReference type="AlphaFoldDB" id="A0A2H0UZ51"/>
<dbReference type="GO" id="GO:0043138">
    <property type="term" value="F:3'-5' DNA helicase activity"/>
    <property type="evidence" value="ECO:0007669"/>
    <property type="project" value="TreeGrafter"/>
</dbReference>
<dbReference type="GO" id="GO:1990077">
    <property type="term" value="C:primosome complex"/>
    <property type="evidence" value="ECO:0007669"/>
    <property type="project" value="UniProtKB-UniRule"/>
</dbReference>
<dbReference type="Gene3D" id="3.40.1440.60">
    <property type="entry name" value="PriA, 3(prime) DNA-binding domain"/>
    <property type="match status" value="1"/>
</dbReference>
<dbReference type="GO" id="GO:0003677">
    <property type="term" value="F:DNA binding"/>
    <property type="evidence" value="ECO:0007669"/>
    <property type="project" value="UniProtKB-UniRule"/>
</dbReference>
<dbReference type="InterPro" id="IPR041236">
    <property type="entry name" value="PriA_C"/>
</dbReference>
<reference evidence="15" key="1">
    <citation type="submission" date="2017-09" db="EMBL/GenBank/DDBJ databases">
        <title>Depth-based differentiation of microbial function through sediment-hosted aquifers and enrichment of novel symbionts in the deep terrestrial subsurface.</title>
        <authorList>
            <person name="Probst A.J."/>
            <person name="Ladd B."/>
            <person name="Jarett J.K."/>
            <person name="Geller-Mcgrath D.E."/>
            <person name="Sieber C.M.K."/>
            <person name="Emerson J.B."/>
            <person name="Anantharaman K."/>
            <person name="Thomas B.C."/>
            <person name="Malmstrom R."/>
            <person name="Stieglmeier M."/>
            <person name="Klingl A."/>
            <person name="Woyke T."/>
            <person name="Ryan C.M."/>
            <person name="Banfield J.F."/>
        </authorList>
    </citation>
    <scope>NUCLEOTIDE SEQUENCE [LARGE SCALE GENOMIC DNA]</scope>
</reference>
<dbReference type="InterPro" id="IPR041222">
    <property type="entry name" value="PriA_3primeBD"/>
</dbReference>
<dbReference type="Proteomes" id="UP000228510">
    <property type="component" value="Unassembled WGS sequence"/>
</dbReference>
<evidence type="ECO:0000256" key="4">
    <source>
        <dbReference type="ARBA" id="ARBA00022741"/>
    </source>
</evidence>
<dbReference type="GO" id="GO:0016787">
    <property type="term" value="F:hydrolase activity"/>
    <property type="evidence" value="ECO:0007669"/>
    <property type="project" value="UniProtKB-KW"/>
</dbReference>
<keyword evidence="2 11" id="KW-0235">DNA replication</keyword>
<dbReference type="InterPro" id="IPR005259">
    <property type="entry name" value="PriA"/>
</dbReference>
<dbReference type="GO" id="GO:0006302">
    <property type="term" value="P:double-strand break repair"/>
    <property type="evidence" value="ECO:0007669"/>
    <property type="project" value="InterPro"/>
</dbReference>
<dbReference type="GO" id="GO:0008270">
    <property type="term" value="F:zinc ion binding"/>
    <property type="evidence" value="ECO:0007669"/>
    <property type="project" value="UniProtKB-UniRule"/>
</dbReference>
<feature type="binding site" evidence="11">
    <location>
        <position position="367"/>
    </location>
    <ligand>
        <name>Zn(2+)</name>
        <dbReference type="ChEBI" id="CHEBI:29105"/>
        <label>2</label>
    </ligand>
</feature>
<dbReference type="PANTHER" id="PTHR30580:SF0">
    <property type="entry name" value="PRIMOSOMAL PROTEIN N"/>
    <property type="match status" value="1"/>
</dbReference>
<gene>
    <name evidence="11 14" type="primary">priA</name>
    <name evidence="14" type="ORF">COU01_03475</name>
</gene>
<comment type="subunit">
    <text evidence="11">Component of the replication restart primosome.</text>
</comment>
<dbReference type="EMBL" id="PFAT01000043">
    <property type="protein sequence ID" value="PIR92113.1"/>
    <property type="molecule type" value="Genomic_DNA"/>
</dbReference>
<dbReference type="GO" id="GO:0006269">
    <property type="term" value="P:DNA replication, synthesis of primer"/>
    <property type="evidence" value="ECO:0007669"/>
    <property type="project" value="UniProtKB-KW"/>
</dbReference>
<evidence type="ECO:0000256" key="1">
    <source>
        <dbReference type="ARBA" id="ARBA00022515"/>
    </source>
</evidence>
<dbReference type="GO" id="GO:0006270">
    <property type="term" value="P:DNA replication initiation"/>
    <property type="evidence" value="ECO:0007669"/>
    <property type="project" value="TreeGrafter"/>
</dbReference>